<keyword evidence="1" id="KW-0812">Transmembrane</keyword>
<gene>
    <name evidence="2" type="ORF">BHF71_09050</name>
</gene>
<evidence type="ECO:0000313" key="3">
    <source>
        <dbReference type="Proteomes" id="UP000243739"/>
    </source>
</evidence>
<dbReference type="OrthoDB" id="2079042at2"/>
<evidence type="ECO:0000256" key="1">
    <source>
        <dbReference type="SAM" id="Phobius"/>
    </source>
</evidence>
<feature type="transmembrane region" description="Helical" evidence="1">
    <location>
        <begin position="76"/>
        <end position="97"/>
    </location>
</feature>
<feature type="transmembrane region" description="Helical" evidence="1">
    <location>
        <begin position="295"/>
        <end position="313"/>
    </location>
</feature>
<feature type="transmembrane region" description="Helical" evidence="1">
    <location>
        <begin position="254"/>
        <end position="275"/>
    </location>
</feature>
<evidence type="ECO:0008006" key="4">
    <source>
        <dbReference type="Google" id="ProtNLM"/>
    </source>
</evidence>
<keyword evidence="3" id="KW-1185">Reference proteome</keyword>
<dbReference type="Proteomes" id="UP000243739">
    <property type="component" value="Unassembled WGS sequence"/>
</dbReference>
<dbReference type="AlphaFoldDB" id="A0A1D2YUR0"/>
<protein>
    <recommendedName>
        <fullName evidence="4">Type II secretion system protein GspF domain-containing protein</fullName>
    </recommendedName>
</protein>
<feature type="transmembrane region" description="Helical" evidence="1">
    <location>
        <begin position="12"/>
        <end position="33"/>
    </location>
</feature>
<reference evidence="2 3" key="1">
    <citation type="submission" date="2016-09" db="EMBL/GenBank/DDBJ databases">
        <title>Draft genome sequence for the type strain of Vulcanibacillus modesticaldus BR, a strictly anaerobic, moderately thermophilic, and nitrate-reducing bacterium from deep sea-hydrothermal vents of the Mid-Atlantic Ridge.</title>
        <authorList>
            <person name="Abin C.A."/>
            <person name="Hollibaugh J.T."/>
        </authorList>
    </citation>
    <scope>NUCLEOTIDE SEQUENCE [LARGE SCALE GENOMIC DNA]</scope>
    <source>
        <strain evidence="2 3">BR</strain>
    </source>
</reference>
<keyword evidence="1" id="KW-0472">Membrane</keyword>
<evidence type="ECO:0000313" key="2">
    <source>
        <dbReference type="EMBL" id="OEF99448.1"/>
    </source>
</evidence>
<proteinExistence type="predicted"/>
<dbReference type="STRING" id="337097.BHF71_09050"/>
<organism evidence="2 3">
    <name type="scientific">Vulcanibacillus modesticaldus</name>
    <dbReference type="NCBI Taxonomy" id="337097"/>
    <lineage>
        <taxon>Bacteria</taxon>
        <taxon>Bacillati</taxon>
        <taxon>Bacillota</taxon>
        <taxon>Bacilli</taxon>
        <taxon>Bacillales</taxon>
        <taxon>Bacillaceae</taxon>
        <taxon>Vulcanibacillus</taxon>
    </lineage>
</organism>
<dbReference type="EMBL" id="MIJF01000023">
    <property type="protein sequence ID" value="OEF99448.1"/>
    <property type="molecule type" value="Genomic_DNA"/>
</dbReference>
<name>A0A1D2YUR0_9BACI</name>
<keyword evidence="1" id="KW-1133">Transmembrane helix</keyword>
<comment type="caution">
    <text evidence="2">The sequence shown here is derived from an EMBL/GenBank/DDBJ whole genome shotgun (WGS) entry which is preliminary data.</text>
</comment>
<sequence length="320" mass="37942">MLYLFDKTVYMLVYSGLIIGVWLLIFPIIYPFINRRKMIERFRFQRSEKKKRIWKNNFIRHLEMLLSVTLNANSSYSLVTFIFISLTFFLASYVLTLSLGNQVIINFLISMGVGLIPYLLLLLKLHNIRVNTSYEAETLITELINQYKINYLNMIEAIDQTIPRLKKQPYSKKALFRLSLAVKQYGDVEELEEIIQEFNFSIDTSWSLLLANNLFLSIEYGDDVQVALEDIIDELKDLKNINEKNKQYNHETFLMIKYIAPGTYLFSVYAMFQFFGFTTEKFIEYQFKNNLGMKLFILVVFLILINFIVYLFIKRPKNDF</sequence>
<dbReference type="RefSeq" id="WP_069656681.1">
    <property type="nucleotide sequence ID" value="NZ_MIJF01000023.1"/>
</dbReference>
<accession>A0A1D2YUR0</accession>
<feature type="transmembrane region" description="Helical" evidence="1">
    <location>
        <begin position="103"/>
        <end position="123"/>
    </location>
</feature>